<organism evidence="2 3">
    <name type="scientific">Spiroplasma chinense</name>
    <dbReference type="NCBI Taxonomy" id="216932"/>
    <lineage>
        <taxon>Bacteria</taxon>
        <taxon>Bacillati</taxon>
        <taxon>Mycoplasmatota</taxon>
        <taxon>Mollicutes</taxon>
        <taxon>Entomoplasmatales</taxon>
        <taxon>Spiroplasmataceae</taxon>
        <taxon>Spiroplasma</taxon>
    </lineage>
</organism>
<evidence type="ECO:0000256" key="1">
    <source>
        <dbReference type="SAM" id="SignalP"/>
    </source>
</evidence>
<dbReference type="PROSITE" id="PS51257">
    <property type="entry name" value="PROKAR_LIPOPROTEIN"/>
    <property type="match status" value="1"/>
</dbReference>
<keyword evidence="3" id="KW-1185">Reference proteome</keyword>
<dbReference type="EMBL" id="CP043026">
    <property type="protein sequence ID" value="QEH62347.1"/>
    <property type="molecule type" value="Genomic_DNA"/>
</dbReference>
<accession>A0A5B9Y7P6</accession>
<dbReference type="NCBIfam" id="NF038029">
    <property type="entry name" value="LP_plasma"/>
    <property type="match status" value="1"/>
</dbReference>
<dbReference type="RefSeq" id="WP_166508706.1">
    <property type="nucleotide sequence ID" value="NZ_CP043026.1"/>
</dbReference>
<dbReference type="Proteomes" id="UP000323144">
    <property type="component" value="Chromosome"/>
</dbReference>
<evidence type="ECO:0000313" key="2">
    <source>
        <dbReference type="EMBL" id="QEH62347.1"/>
    </source>
</evidence>
<dbReference type="KEGG" id="schi:SCHIN_v1c11540"/>
<feature type="signal peptide" evidence="1">
    <location>
        <begin position="1"/>
        <end position="21"/>
    </location>
</feature>
<dbReference type="AlphaFoldDB" id="A0A5B9Y7P6"/>
<sequence>MKKILQLLGSFTIAASSSSLAVSCGEPKMGFATLPEVSNIFVGDNGKQVKYKIWDSYASTNYFLLMSEYEVYIKKDSKETKLTDDYIIKNGDVIHIKVLDTEFRRFADTEFQIFDTRADLSKLKLSFDEEIRYTDLKRMISDKIYDLNPRFFSESDFIVLVDGENSDRFNYMSGYIVDGAVIEVKASEDSRALTGSYKTTYTIKKLDISNINIKIKAFLDIERVRIAIKNELPNYYGNVSIIVYRGNDQVVFDSKYVSKPGDEFLIEAISGNTLYENKVKTTVMPGDLSEFKLSPTIMAGTKKQDVKAELLKSLNEQLKKADVDLILNDSDINIDLTNAPDYIKKTQALNKLIVKNENIETLELDVNITSFDDYNAFNIKIGSYKEVLDAANVQLKNEVPFLDIYKDFDVFREVSKNNQLVLEPLLPTDTLELADTLQLLGKRNSDYVDEGKALYLIAILDY</sequence>
<reference evidence="2 3" key="1">
    <citation type="submission" date="2019-08" db="EMBL/GenBank/DDBJ databases">
        <title>Complete genome sequence of Spiroplasma chinense CCH (DSM 19755).</title>
        <authorList>
            <person name="Shen H.-Y."/>
            <person name="Lin Y.-C."/>
            <person name="Chou L."/>
            <person name="Kuo C.-H."/>
        </authorList>
    </citation>
    <scope>NUCLEOTIDE SEQUENCE [LARGE SCALE GENOMIC DNA]</scope>
    <source>
        <strain evidence="2 3">CCH</strain>
    </source>
</reference>
<evidence type="ECO:0008006" key="4">
    <source>
        <dbReference type="Google" id="ProtNLM"/>
    </source>
</evidence>
<feature type="chain" id="PRO_5022852342" description="Lipoprotein" evidence="1">
    <location>
        <begin position="22"/>
        <end position="462"/>
    </location>
</feature>
<evidence type="ECO:0000313" key="3">
    <source>
        <dbReference type="Proteomes" id="UP000323144"/>
    </source>
</evidence>
<dbReference type="InterPro" id="IPR054816">
    <property type="entry name" value="Lipoprotein_mollicutes-type_CS"/>
</dbReference>
<keyword evidence="1" id="KW-0732">Signal</keyword>
<protein>
    <recommendedName>
        <fullName evidence="4">Lipoprotein</fullName>
    </recommendedName>
</protein>
<name>A0A5B9Y7P6_9MOLU</name>
<proteinExistence type="predicted"/>
<gene>
    <name evidence="2" type="ORF">SCHIN_v1c11540</name>
</gene>